<keyword evidence="12" id="KW-1185">Reference proteome</keyword>
<dbReference type="GO" id="GO:0005886">
    <property type="term" value="C:plasma membrane"/>
    <property type="evidence" value="ECO:0007669"/>
    <property type="project" value="UniProtKB-SubCell"/>
</dbReference>
<proteinExistence type="inferred from homology"/>
<feature type="transmembrane region" description="Helical" evidence="9">
    <location>
        <begin position="89"/>
        <end position="111"/>
    </location>
</feature>
<dbReference type="RefSeq" id="WP_149758077.1">
    <property type="nucleotide sequence ID" value="NZ_FOMS01000015.1"/>
</dbReference>
<comment type="subcellular location">
    <subcellularLocation>
        <location evidence="1 9">Cell inner membrane</location>
        <topology evidence="1 9">Multi-pass membrane protein</topology>
    </subcellularLocation>
</comment>
<evidence type="ECO:0000256" key="3">
    <source>
        <dbReference type="ARBA" id="ARBA00022475"/>
    </source>
</evidence>
<dbReference type="PANTHER" id="PTHR35011:SF2">
    <property type="entry name" value="2,3-DIKETO-L-GULONATE TRAP TRANSPORTER SMALL PERMEASE PROTEIN YIAM"/>
    <property type="match status" value="1"/>
</dbReference>
<feature type="transmembrane region" description="Helical" evidence="9">
    <location>
        <begin position="131"/>
        <end position="150"/>
    </location>
</feature>
<evidence type="ECO:0000256" key="9">
    <source>
        <dbReference type="RuleBase" id="RU369079"/>
    </source>
</evidence>
<name>A0A1I2D539_9RHOB</name>
<evidence type="ECO:0000256" key="7">
    <source>
        <dbReference type="ARBA" id="ARBA00023136"/>
    </source>
</evidence>
<keyword evidence="3" id="KW-1003">Cell membrane</keyword>
<evidence type="ECO:0000256" key="5">
    <source>
        <dbReference type="ARBA" id="ARBA00022692"/>
    </source>
</evidence>
<accession>A0A1I2D539</accession>
<dbReference type="InterPro" id="IPR055348">
    <property type="entry name" value="DctQ"/>
</dbReference>
<keyword evidence="5 9" id="KW-0812">Transmembrane</keyword>
<evidence type="ECO:0000256" key="6">
    <source>
        <dbReference type="ARBA" id="ARBA00022989"/>
    </source>
</evidence>
<evidence type="ECO:0000259" key="10">
    <source>
        <dbReference type="Pfam" id="PF04290"/>
    </source>
</evidence>
<dbReference type="GO" id="GO:0022857">
    <property type="term" value="F:transmembrane transporter activity"/>
    <property type="evidence" value="ECO:0007669"/>
    <property type="project" value="UniProtKB-UniRule"/>
</dbReference>
<reference evidence="11 12" key="1">
    <citation type="submission" date="2016-10" db="EMBL/GenBank/DDBJ databases">
        <authorList>
            <person name="Varghese N."/>
            <person name="Submissions S."/>
        </authorList>
    </citation>
    <scope>NUCLEOTIDE SEQUENCE [LARGE SCALE GENOMIC DNA]</scope>
    <source>
        <strain evidence="12">YIM D21,KCTC 23444,ACCC 10710</strain>
    </source>
</reference>
<comment type="similarity">
    <text evidence="8 9">Belongs to the TRAP transporter small permease family.</text>
</comment>
<protein>
    <recommendedName>
        <fullName evidence="9">TRAP transporter small permease protein</fullName>
    </recommendedName>
</protein>
<feature type="domain" description="Tripartite ATP-independent periplasmic transporters DctQ component" evidence="10">
    <location>
        <begin position="28"/>
        <end position="154"/>
    </location>
</feature>
<comment type="function">
    <text evidence="9">Part of the tripartite ATP-independent periplasmic (TRAP) transport system.</text>
</comment>
<keyword evidence="2 9" id="KW-0813">Transport</keyword>
<evidence type="ECO:0000256" key="8">
    <source>
        <dbReference type="ARBA" id="ARBA00038436"/>
    </source>
</evidence>
<evidence type="ECO:0000256" key="4">
    <source>
        <dbReference type="ARBA" id="ARBA00022519"/>
    </source>
</evidence>
<gene>
    <name evidence="11" type="ORF">SAMN04515678_11557</name>
</gene>
<dbReference type="AlphaFoldDB" id="A0A1I2D539"/>
<evidence type="ECO:0000313" key="11">
    <source>
        <dbReference type="EMBL" id="SFE75183.1"/>
    </source>
</evidence>
<keyword evidence="4 9" id="KW-0997">Cell inner membrane</keyword>
<feature type="transmembrane region" description="Helical" evidence="9">
    <location>
        <begin position="12"/>
        <end position="38"/>
    </location>
</feature>
<organism evidence="11 12">
    <name type="scientific">Roseivivax sediminis</name>
    <dbReference type="NCBI Taxonomy" id="936889"/>
    <lineage>
        <taxon>Bacteria</taxon>
        <taxon>Pseudomonadati</taxon>
        <taxon>Pseudomonadota</taxon>
        <taxon>Alphaproteobacteria</taxon>
        <taxon>Rhodobacterales</taxon>
        <taxon>Roseobacteraceae</taxon>
        <taxon>Roseivivax</taxon>
    </lineage>
</organism>
<dbReference type="Proteomes" id="UP000325289">
    <property type="component" value="Unassembled WGS sequence"/>
</dbReference>
<dbReference type="GO" id="GO:0015740">
    <property type="term" value="P:C4-dicarboxylate transport"/>
    <property type="evidence" value="ECO:0007669"/>
    <property type="project" value="TreeGrafter"/>
</dbReference>
<evidence type="ECO:0000313" key="12">
    <source>
        <dbReference type="Proteomes" id="UP000325289"/>
    </source>
</evidence>
<dbReference type="Pfam" id="PF04290">
    <property type="entry name" value="DctQ"/>
    <property type="match status" value="1"/>
</dbReference>
<dbReference type="EMBL" id="FOMS01000015">
    <property type="protein sequence ID" value="SFE75183.1"/>
    <property type="molecule type" value="Genomic_DNA"/>
</dbReference>
<dbReference type="OrthoDB" id="7854755at2"/>
<dbReference type="PANTHER" id="PTHR35011">
    <property type="entry name" value="2,3-DIKETO-L-GULONATE TRAP TRANSPORTER SMALL PERMEASE PROTEIN YIAM"/>
    <property type="match status" value="1"/>
</dbReference>
<keyword evidence="6 9" id="KW-1133">Transmembrane helix</keyword>
<keyword evidence="7 9" id="KW-0472">Membrane</keyword>
<sequence>MLLHLRRAADGLIGLSAFLGAVGALIEVGVIVIDVIGRAFGAPLFGSQDLITMTLVIVVFGGMAACDRVGGHISVDVLEKSYPPAMNRWINIVSALLGAVIFAFIAGAVVESAGLSRMLNLSTNLLGLPKAWFQYALCALSVITALGMLLRATELALSGRDVTRERRASDVAQEAA</sequence>
<feature type="transmembrane region" description="Helical" evidence="9">
    <location>
        <begin position="50"/>
        <end position="69"/>
    </location>
</feature>
<evidence type="ECO:0000256" key="1">
    <source>
        <dbReference type="ARBA" id="ARBA00004429"/>
    </source>
</evidence>
<comment type="subunit">
    <text evidence="9">The complex comprises the extracytoplasmic solute receptor protein and the two transmembrane proteins.</text>
</comment>
<dbReference type="InterPro" id="IPR007387">
    <property type="entry name" value="TRAP_DctQ"/>
</dbReference>
<evidence type="ECO:0000256" key="2">
    <source>
        <dbReference type="ARBA" id="ARBA00022448"/>
    </source>
</evidence>